<name>A0A814P6I9_9BILA</name>
<keyword evidence="3" id="KW-1185">Reference proteome</keyword>
<sequence length="220" mass="25238">MAQENPFDLIKKQLDLILNQVSQLRESNSQLTTQVSQLRESNSQLTTQVSQLSESNSQLAESNNRLTSQVSQLRESIGNLNERVDQIQAANNHNDEEDELLLEQLRNLQRVDSPLIEVNGLTTLVRWGEFIKDCLKNYFVNQIKQPVHLSKIFVSLNEMCLKSLNGKQGQLLFNSLFGLVEEMLQPLNEDKPVEVTCLEWILLFISRLLCVTTKNKDLNR</sequence>
<dbReference type="GO" id="GO:0016192">
    <property type="term" value="P:vesicle-mediated transport"/>
    <property type="evidence" value="ECO:0007669"/>
    <property type="project" value="InterPro"/>
</dbReference>
<dbReference type="Gene3D" id="1.20.5.340">
    <property type="match status" value="1"/>
</dbReference>
<feature type="coiled-coil region" evidence="1">
    <location>
        <begin position="21"/>
        <end position="90"/>
    </location>
</feature>
<keyword evidence="1" id="KW-0175">Coiled coil</keyword>
<evidence type="ECO:0000313" key="3">
    <source>
        <dbReference type="Proteomes" id="UP000663879"/>
    </source>
</evidence>
<evidence type="ECO:0000313" key="2">
    <source>
        <dbReference type="EMBL" id="CAF1101188.1"/>
    </source>
</evidence>
<reference evidence="2" key="1">
    <citation type="submission" date="2021-02" db="EMBL/GenBank/DDBJ databases">
        <authorList>
            <person name="Nowell W R."/>
        </authorList>
    </citation>
    <scope>NUCLEOTIDE SEQUENCE</scope>
    <source>
        <strain evidence="2">Ploen Becks lab</strain>
    </source>
</reference>
<proteinExistence type="predicted"/>
<dbReference type="Proteomes" id="UP000663879">
    <property type="component" value="Unassembled WGS sequence"/>
</dbReference>
<dbReference type="SUPFAM" id="SSF47661">
    <property type="entry name" value="t-snare proteins"/>
    <property type="match status" value="1"/>
</dbReference>
<dbReference type="AlphaFoldDB" id="A0A814P6I9"/>
<protein>
    <submittedName>
        <fullName evidence="2">Uncharacterized protein</fullName>
    </submittedName>
</protein>
<dbReference type="EMBL" id="CAJNOC010007564">
    <property type="protein sequence ID" value="CAF1101188.1"/>
    <property type="molecule type" value="Genomic_DNA"/>
</dbReference>
<evidence type="ECO:0000256" key="1">
    <source>
        <dbReference type="SAM" id="Coils"/>
    </source>
</evidence>
<dbReference type="GO" id="GO:0016020">
    <property type="term" value="C:membrane"/>
    <property type="evidence" value="ECO:0007669"/>
    <property type="project" value="InterPro"/>
</dbReference>
<dbReference type="InterPro" id="IPR010989">
    <property type="entry name" value="SNARE"/>
</dbReference>
<organism evidence="2 3">
    <name type="scientific">Brachionus calyciflorus</name>
    <dbReference type="NCBI Taxonomy" id="104777"/>
    <lineage>
        <taxon>Eukaryota</taxon>
        <taxon>Metazoa</taxon>
        <taxon>Spiralia</taxon>
        <taxon>Gnathifera</taxon>
        <taxon>Rotifera</taxon>
        <taxon>Eurotatoria</taxon>
        <taxon>Monogononta</taxon>
        <taxon>Pseudotrocha</taxon>
        <taxon>Ploima</taxon>
        <taxon>Brachionidae</taxon>
        <taxon>Brachionus</taxon>
    </lineage>
</organism>
<gene>
    <name evidence="2" type="ORF">OXX778_LOCUS21157</name>
</gene>
<comment type="caution">
    <text evidence="2">The sequence shown here is derived from an EMBL/GenBank/DDBJ whole genome shotgun (WGS) entry which is preliminary data.</text>
</comment>
<accession>A0A814P6I9</accession>